<keyword evidence="2" id="KW-1185">Reference proteome</keyword>
<dbReference type="Proteomes" id="UP001189429">
    <property type="component" value="Unassembled WGS sequence"/>
</dbReference>
<sequence length="143" mass="15297">MVARWRVMDFVNKVLARGTDIEILFLRSRINLPSLLREDFDNLDAAADLGDSCASIEWQANLAEALRAIGSMGALFTPASPPSVELAPPGWNVQGMTKRVRSCGALAPQPSGEMLPLKVSTSLSALVRASSGSPRSPAAHEPR</sequence>
<evidence type="ECO:0000313" key="2">
    <source>
        <dbReference type="Proteomes" id="UP001189429"/>
    </source>
</evidence>
<dbReference type="EMBL" id="CAUYUJ010020639">
    <property type="protein sequence ID" value="CAK0899655.1"/>
    <property type="molecule type" value="Genomic_DNA"/>
</dbReference>
<gene>
    <name evidence="1" type="ORF">PCOR1329_LOCUS77113</name>
</gene>
<feature type="non-terminal residue" evidence="1">
    <location>
        <position position="143"/>
    </location>
</feature>
<protein>
    <submittedName>
        <fullName evidence="1">Uncharacterized protein</fullName>
    </submittedName>
</protein>
<comment type="caution">
    <text evidence="1">The sequence shown here is derived from an EMBL/GenBank/DDBJ whole genome shotgun (WGS) entry which is preliminary data.</text>
</comment>
<accession>A0ABN9XKD4</accession>
<proteinExistence type="predicted"/>
<organism evidence="1 2">
    <name type="scientific">Prorocentrum cordatum</name>
    <dbReference type="NCBI Taxonomy" id="2364126"/>
    <lineage>
        <taxon>Eukaryota</taxon>
        <taxon>Sar</taxon>
        <taxon>Alveolata</taxon>
        <taxon>Dinophyceae</taxon>
        <taxon>Prorocentrales</taxon>
        <taxon>Prorocentraceae</taxon>
        <taxon>Prorocentrum</taxon>
    </lineage>
</organism>
<name>A0ABN9XKD4_9DINO</name>
<reference evidence="1" key="1">
    <citation type="submission" date="2023-10" db="EMBL/GenBank/DDBJ databases">
        <authorList>
            <person name="Chen Y."/>
            <person name="Shah S."/>
            <person name="Dougan E. K."/>
            <person name="Thang M."/>
            <person name="Chan C."/>
        </authorList>
    </citation>
    <scope>NUCLEOTIDE SEQUENCE [LARGE SCALE GENOMIC DNA]</scope>
</reference>
<evidence type="ECO:0000313" key="1">
    <source>
        <dbReference type="EMBL" id="CAK0899655.1"/>
    </source>
</evidence>